<dbReference type="InterPro" id="IPR006357">
    <property type="entry name" value="HAD-SF_hydro_IIA"/>
</dbReference>
<dbReference type="InterPro" id="IPR036412">
    <property type="entry name" value="HAD-like_sf"/>
</dbReference>
<organism evidence="1 2">
    <name type="scientific">Neolewinella aquimaris</name>
    <dbReference type="NCBI Taxonomy" id="1835722"/>
    <lineage>
        <taxon>Bacteria</taxon>
        <taxon>Pseudomonadati</taxon>
        <taxon>Bacteroidota</taxon>
        <taxon>Saprospiria</taxon>
        <taxon>Saprospirales</taxon>
        <taxon>Lewinellaceae</taxon>
        <taxon>Neolewinella</taxon>
    </lineage>
</organism>
<evidence type="ECO:0000313" key="1">
    <source>
        <dbReference type="EMBL" id="MBB4080354.1"/>
    </source>
</evidence>
<sequence>MNISAFKDVASQFPVIFFDSYGVLRNHRGPIPGALETVSVLRASGKHIRILTNNAARSPEAAAARLADYGLRGISSAEVITSGATTRHFLEQKVKGGKVAYLGTPASAEYIIGAGLDAIPISDVDFERLDEIKAVAFLDDEGYDKNVDINLLINILRRCQVPVVVANTDLLYPTTANDVALATGSIARLAEYVLGRKFVKFGKPASQMFQMALDSVAVEMPSVCPADILMVGDTLHTDILGGNTYGVATALVLSGNTRPESAATEIAASGIIPDYVCHSIGK</sequence>
<dbReference type="SUPFAM" id="SSF56784">
    <property type="entry name" value="HAD-like"/>
    <property type="match status" value="1"/>
</dbReference>
<proteinExistence type="predicted"/>
<dbReference type="GO" id="GO:0005737">
    <property type="term" value="C:cytoplasm"/>
    <property type="evidence" value="ECO:0007669"/>
    <property type="project" value="TreeGrafter"/>
</dbReference>
<dbReference type="NCBIfam" id="TIGR01460">
    <property type="entry name" value="HAD-SF-IIA"/>
    <property type="match status" value="1"/>
</dbReference>
<dbReference type="PANTHER" id="PTHR19288">
    <property type="entry name" value="4-NITROPHENYLPHOSPHATASE-RELATED"/>
    <property type="match status" value="1"/>
</dbReference>
<name>A0A840E427_9BACT</name>
<dbReference type="RefSeq" id="WP_183496595.1">
    <property type="nucleotide sequence ID" value="NZ_JACIFF010000008.1"/>
</dbReference>
<protein>
    <submittedName>
        <fullName evidence="1">HAD superfamily hydrolase (TIGR01450 family)</fullName>
    </submittedName>
</protein>
<comment type="caution">
    <text evidence="1">The sequence shown here is derived from an EMBL/GenBank/DDBJ whole genome shotgun (WGS) entry which is preliminary data.</text>
</comment>
<gene>
    <name evidence="1" type="ORF">GGR28_002988</name>
</gene>
<reference evidence="1 2" key="1">
    <citation type="submission" date="2020-08" db="EMBL/GenBank/DDBJ databases">
        <title>Genomic Encyclopedia of Type Strains, Phase IV (KMG-IV): sequencing the most valuable type-strain genomes for metagenomic binning, comparative biology and taxonomic classification.</title>
        <authorList>
            <person name="Goeker M."/>
        </authorList>
    </citation>
    <scope>NUCLEOTIDE SEQUENCE [LARGE SCALE GENOMIC DNA]</scope>
    <source>
        <strain evidence="1 2">DSM 105137</strain>
    </source>
</reference>
<dbReference type="Proteomes" id="UP000576209">
    <property type="component" value="Unassembled WGS sequence"/>
</dbReference>
<keyword evidence="1" id="KW-0378">Hydrolase</keyword>
<dbReference type="GO" id="GO:0016791">
    <property type="term" value="F:phosphatase activity"/>
    <property type="evidence" value="ECO:0007669"/>
    <property type="project" value="TreeGrafter"/>
</dbReference>
<keyword evidence="2" id="KW-1185">Reference proteome</keyword>
<dbReference type="Gene3D" id="3.40.50.1000">
    <property type="entry name" value="HAD superfamily/HAD-like"/>
    <property type="match status" value="2"/>
</dbReference>
<dbReference type="Pfam" id="PF13344">
    <property type="entry name" value="Hydrolase_6"/>
    <property type="match status" value="1"/>
</dbReference>
<evidence type="ECO:0000313" key="2">
    <source>
        <dbReference type="Proteomes" id="UP000576209"/>
    </source>
</evidence>
<dbReference type="PANTHER" id="PTHR19288:SF90">
    <property type="entry name" value="OS08G0542600 PROTEIN"/>
    <property type="match status" value="1"/>
</dbReference>
<dbReference type="InterPro" id="IPR023214">
    <property type="entry name" value="HAD_sf"/>
</dbReference>
<dbReference type="Pfam" id="PF13242">
    <property type="entry name" value="Hydrolase_like"/>
    <property type="match status" value="1"/>
</dbReference>
<accession>A0A840E427</accession>
<dbReference type="AlphaFoldDB" id="A0A840E427"/>
<dbReference type="EMBL" id="JACIFF010000008">
    <property type="protein sequence ID" value="MBB4080354.1"/>
    <property type="molecule type" value="Genomic_DNA"/>
</dbReference>